<keyword evidence="1" id="KW-0853">WD repeat</keyword>
<gene>
    <name evidence="2" type="ORF">JCGZ_07272</name>
</gene>
<accession>A0A067KBX4</accession>
<evidence type="ECO:0000313" key="2">
    <source>
        <dbReference type="EMBL" id="KDP33701.1"/>
    </source>
</evidence>
<organism evidence="2 3">
    <name type="scientific">Jatropha curcas</name>
    <name type="common">Barbados nut</name>
    <dbReference type="NCBI Taxonomy" id="180498"/>
    <lineage>
        <taxon>Eukaryota</taxon>
        <taxon>Viridiplantae</taxon>
        <taxon>Streptophyta</taxon>
        <taxon>Embryophyta</taxon>
        <taxon>Tracheophyta</taxon>
        <taxon>Spermatophyta</taxon>
        <taxon>Magnoliopsida</taxon>
        <taxon>eudicotyledons</taxon>
        <taxon>Gunneridae</taxon>
        <taxon>Pentapetalae</taxon>
        <taxon>rosids</taxon>
        <taxon>fabids</taxon>
        <taxon>Malpighiales</taxon>
        <taxon>Euphorbiaceae</taxon>
        <taxon>Crotonoideae</taxon>
        <taxon>Jatropheae</taxon>
        <taxon>Jatropha</taxon>
    </lineage>
</organism>
<reference evidence="2 3" key="1">
    <citation type="journal article" date="2014" name="PLoS ONE">
        <title>Global Analysis of Gene Expression Profiles in Physic Nut (Jatropha curcas L.) Seedlings Exposed to Salt Stress.</title>
        <authorList>
            <person name="Zhang L."/>
            <person name="Zhang C."/>
            <person name="Wu P."/>
            <person name="Chen Y."/>
            <person name="Li M."/>
            <person name="Jiang H."/>
            <person name="Wu G."/>
        </authorList>
    </citation>
    <scope>NUCLEOTIDE SEQUENCE [LARGE SCALE GENOMIC DNA]</scope>
    <source>
        <strain evidence="3">cv. GZQX0401</strain>
        <tissue evidence="2">Young leaves</tissue>
    </source>
</reference>
<proteinExistence type="predicted"/>
<dbReference type="InterPro" id="IPR001680">
    <property type="entry name" value="WD40_rpt"/>
</dbReference>
<dbReference type="InterPro" id="IPR052858">
    <property type="entry name" value="E3_ubiquitin-ligase_LIN"/>
</dbReference>
<dbReference type="SMART" id="SM00320">
    <property type="entry name" value="WD40"/>
    <property type="match status" value="5"/>
</dbReference>
<dbReference type="AlphaFoldDB" id="A0A067KBX4"/>
<dbReference type="PROSITE" id="PS50294">
    <property type="entry name" value="WD_REPEATS_REGION"/>
    <property type="match status" value="2"/>
</dbReference>
<evidence type="ECO:0000313" key="3">
    <source>
        <dbReference type="Proteomes" id="UP000027138"/>
    </source>
</evidence>
<keyword evidence="3" id="KW-1185">Reference proteome</keyword>
<dbReference type="PANTHER" id="PTHR47446:SF2">
    <property type="entry name" value="RING-TYPE E3 UBIQUITIN TRANSFERASE"/>
    <property type="match status" value="1"/>
</dbReference>
<dbReference type="Pfam" id="PF00400">
    <property type="entry name" value="WD40"/>
    <property type="match status" value="2"/>
</dbReference>
<dbReference type="SUPFAM" id="SSF50978">
    <property type="entry name" value="WD40 repeat-like"/>
    <property type="match status" value="1"/>
</dbReference>
<sequence>MKDIKKGLRELKKSSPLAVEILKVLSEGRDSSAEFWNHQELAQADCSANGEVLSITCSKDKIFSGHSDGTIKVWTGRGSILHLIQELREHTKAVTSLVVLQSGERLYSGSLDRTARIWSIGNEALHCVQVHDMKDQVHNLVVANSISCFIPQGAGVKVHSWNGGSKLLNANKYVKCLSLVQGKLYCGCHDSSIQEIDLATGTFVTIQNGTRKLLGKANPIHSLQVCNGMIYSGSSALDGAAVKIWSASNYGLVGSLPTALEVRAMAVSSDLIYLGSKAGTVEIWDQKRQNRIEILQTGSDSRILCMALDGNEEMLVIGTSDGRIQAWGLS</sequence>
<evidence type="ECO:0008006" key="4">
    <source>
        <dbReference type="Google" id="ProtNLM"/>
    </source>
</evidence>
<name>A0A067KBX4_JATCU</name>
<feature type="repeat" description="WD" evidence="1">
    <location>
        <begin position="296"/>
        <end position="330"/>
    </location>
</feature>
<protein>
    <recommendedName>
        <fullName evidence="4">Neurobeachin beta-propeller domain-containing protein</fullName>
    </recommendedName>
</protein>
<feature type="repeat" description="WD" evidence="1">
    <location>
        <begin position="87"/>
        <end position="120"/>
    </location>
</feature>
<dbReference type="InterPro" id="IPR036322">
    <property type="entry name" value="WD40_repeat_dom_sf"/>
</dbReference>
<dbReference type="InterPro" id="IPR015943">
    <property type="entry name" value="WD40/YVTN_repeat-like_dom_sf"/>
</dbReference>
<dbReference type="Gene3D" id="2.130.10.10">
    <property type="entry name" value="YVTN repeat-like/Quinoprotein amine dehydrogenase"/>
    <property type="match status" value="2"/>
</dbReference>
<evidence type="ECO:0000256" key="1">
    <source>
        <dbReference type="PROSITE-ProRule" id="PRU00221"/>
    </source>
</evidence>
<dbReference type="OrthoDB" id="822094at2759"/>
<dbReference type="PROSITE" id="PS50082">
    <property type="entry name" value="WD_REPEATS_2"/>
    <property type="match status" value="2"/>
</dbReference>
<dbReference type="PANTHER" id="PTHR47446">
    <property type="entry name" value="RING-TYPE E3 UBIQUITIN TRANSFERASE"/>
    <property type="match status" value="1"/>
</dbReference>
<dbReference type="EMBL" id="KK914539">
    <property type="protein sequence ID" value="KDP33701.1"/>
    <property type="molecule type" value="Genomic_DNA"/>
</dbReference>
<dbReference type="Proteomes" id="UP000027138">
    <property type="component" value="Unassembled WGS sequence"/>
</dbReference>